<reference evidence="19 20" key="1">
    <citation type="submission" date="2014-12" db="EMBL/GenBank/DDBJ databases">
        <title>Genomes of Geoalkalibacter ferrihydriticus and Geoalkalibacter subterraneus, two haloalkaliphilic metal-reducing members of the Geobacteraceae.</title>
        <authorList>
            <person name="Badalamenti J.P."/>
            <person name="Torres C.I."/>
            <person name="Krajmalnik-Brown R."/>
            <person name="Bond D.R."/>
        </authorList>
    </citation>
    <scope>NUCLEOTIDE SEQUENCE [LARGE SCALE GENOMIC DNA]</scope>
    <source>
        <strain evidence="19 20">DSM 17813</strain>
    </source>
</reference>
<dbReference type="GO" id="GO:0000155">
    <property type="term" value="F:phosphorelay sensor kinase activity"/>
    <property type="evidence" value="ECO:0007669"/>
    <property type="project" value="InterPro"/>
</dbReference>
<dbReference type="GO" id="GO:0051539">
    <property type="term" value="F:4 iron, 4 sulfur cluster binding"/>
    <property type="evidence" value="ECO:0007669"/>
    <property type="project" value="UniProtKB-KW"/>
</dbReference>
<keyword evidence="13" id="KW-0411">Iron-sulfur</keyword>
<sequence length="383" mass="42799">MKDKTSDVELMTGETQRLLHELEVSRAELEMQNVELRQSRDDAERFLEKYSDLYEFAPVGYLTLDRKGTITSVNLRGASLLGVARPRLLGQRFGSLITGQDGQIFTEFLEYSFCNQDKTSCEVALKNEENRSFFVQLEAMATISGEECGLALLDITERKLAAANMREYASRLIAMEEQLRVKLAAELHDEICRDLTVLGLNMAIINDAMTATAPKKLISRIKDSVKIVKGISHTVRNIMVGLRPPMLDDFGLLAAVRWHADLFSKRTGVEVSIQADEPFPRFMVEKETALFRISQEALMNVSKHANTQTVTIMLKNTNGIILFDIVDQGKGFLAEKSSLNQTGCGWGMTIMRERAELNGGHFHVDSAPGKGTRISVVMPSEVM</sequence>
<evidence type="ECO:0000256" key="15">
    <source>
        <dbReference type="ARBA" id="ARBA00030800"/>
    </source>
</evidence>
<proteinExistence type="predicted"/>
<protein>
    <recommendedName>
        <fullName evidence="5">Oxygen sensor histidine kinase NreB</fullName>
        <ecNumber evidence="4">2.7.13.3</ecNumber>
    </recommendedName>
    <alternativeName>
        <fullName evidence="15">Nitrogen regulation protein B</fullName>
    </alternativeName>
</protein>
<name>A0A0C2HJI8_9BACT</name>
<evidence type="ECO:0000256" key="1">
    <source>
        <dbReference type="ARBA" id="ARBA00000085"/>
    </source>
</evidence>
<dbReference type="InterPro" id="IPR005467">
    <property type="entry name" value="His_kinase_dom"/>
</dbReference>
<evidence type="ECO:0000256" key="5">
    <source>
        <dbReference type="ARBA" id="ARBA00017322"/>
    </source>
</evidence>
<dbReference type="PRINTS" id="PR00344">
    <property type="entry name" value="BCTRLSENSOR"/>
</dbReference>
<comment type="cofactor">
    <cofactor evidence="2">
        <name>[4Fe-4S] cluster</name>
        <dbReference type="ChEBI" id="CHEBI:49883"/>
    </cofactor>
</comment>
<dbReference type="GO" id="GO:0046983">
    <property type="term" value="F:protein dimerization activity"/>
    <property type="evidence" value="ECO:0007669"/>
    <property type="project" value="InterPro"/>
</dbReference>
<dbReference type="PROSITE" id="PS50109">
    <property type="entry name" value="HIS_KIN"/>
    <property type="match status" value="1"/>
</dbReference>
<comment type="subcellular location">
    <subcellularLocation>
        <location evidence="3">Cytoplasm</location>
    </subcellularLocation>
</comment>
<evidence type="ECO:0000313" key="19">
    <source>
        <dbReference type="EMBL" id="KIH77216.1"/>
    </source>
</evidence>
<dbReference type="GO" id="GO:0005737">
    <property type="term" value="C:cytoplasm"/>
    <property type="evidence" value="ECO:0007669"/>
    <property type="project" value="UniProtKB-SubCell"/>
</dbReference>
<keyword evidence="20" id="KW-1185">Reference proteome</keyword>
<feature type="domain" description="PAS" evidence="18">
    <location>
        <begin position="46"/>
        <end position="116"/>
    </location>
</feature>
<evidence type="ECO:0000256" key="9">
    <source>
        <dbReference type="ARBA" id="ARBA00022723"/>
    </source>
</evidence>
<evidence type="ECO:0000256" key="13">
    <source>
        <dbReference type="ARBA" id="ARBA00023014"/>
    </source>
</evidence>
<dbReference type="SMART" id="SM00387">
    <property type="entry name" value="HATPase_c"/>
    <property type="match status" value="1"/>
</dbReference>
<keyword evidence="16" id="KW-0175">Coiled coil</keyword>
<feature type="domain" description="Histidine kinase" evidence="17">
    <location>
        <begin position="186"/>
        <end position="382"/>
    </location>
</feature>
<keyword evidence="6" id="KW-0004">4Fe-4S</keyword>
<comment type="catalytic activity">
    <reaction evidence="1">
        <text>ATP + protein L-histidine = ADP + protein N-phospho-L-histidine.</text>
        <dbReference type="EC" id="2.7.13.3"/>
    </reaction>
</comment>
<dbReference type="Pfam" id="PF07730">
    <property type="entry name" value="HisKA_3"/>
    <property type="match status" value="1"/>
</dbReference>
<evidence type="ECO:0000256" key="8">
    <source>
        <dbReference type="ARBA" id="ARBA00022679"/>
    </source>
</evidence>
<evidence type="ECO:0000313" key="20">
    <source>
        <dbReference type="Proteomes" id="UP000035068"/>
    </source>
</evidence>
<accession>A0A0C2HJI8</accession>
<evidence type="ECO:0000256" key="12">
    <source>
        <dbReference type="ARBA" id="ARBA00023012"/>
    </source>
</evidence>
<comment type="function">
    <text evidence="14">Member of the two-component regulatory system NreB/NreC involved in the control of dissimilatory nitrate/nitrite reduction in response to oxygen. NreB functions as a direct oxygen sensor histidine kinase which is autophosphorylated, in the absence of oxygen, probably at the conserved histidine residue, and transfers its phosphate group probably to a conserved aspartate residue of NreC. NreB/NreC activates the expression of the nitrate (narGHJI) and nitrite (nir) reductase operons, as well as the putative nitrate transporter gene narT.</text>
</comment>
<evidence type="ECO:0000256" key="16">
    <source>
        <dbReference type="SAM" id="Coils"/>
    </source>
</evidence>
<dbReference type="InterPro" id="IPR000014">
    <property type="entry name" value="PAS"/>
</dbReference>
<evidence type="ECO:0000256" key="7">
    <source>
        <dbReference type="ARBA" id="ARBA00022490"/>
    </source>
</evidence>
<evidence type="ECO:0000256" key="11">
    <source>
        <dbReference type="ARBA" id="ARBA00023004"/>
    </source>
</evidence>
<dbReference type="PROSITE" id="PS50112">
    <property type="entry name" value="PAS"/>
    <property type="match status" value="1"/>
</dbReference>
<keyword evidence="9" id="KW-0479">Metal-binding</keyword>
<dbReference type="InterPro" id="IPR004358">
    <property type="entry name" value="Sig_transdc_His_kin-like_C"/>
</dbReference>
<dbReference type="PANTHER" id="PTHR24421:SF58">
    <property type="entry name" value="SIGNAL TRANSDUCTION HISTIDINE-PROTEIN KINASE_PHOSPHATASE UHPB"/>
    <property type="match status" value="1"/>
</dbReference>
<comment type="caution">
    <text evidence="19">The sequence shown here is derived from an EMBL/GenBank/DDBJ whole genome shotgun (WGS) entry which is preliminary data.</text>
</comment>
<dbReference type="SUPFAM" id="SSF55785">
    <property type="entry name" value="PYP-like sensor domain (PAS domain)"/>
    <property type="match status" value="1"/>
</dbReference>
<keyword evidence="12" id="KW-0902">Two-component regulatory system</keyword>
<dbReference type="EC" id="2.7.13.3" evidence="4"/>
<keyword evidence="7" id="KW-0963">Cytoplasm</keyword>
<dbReference type="PANTHER" id="PTHR24421">
    <property type="entry name" value="NITRATE/NITRITE SENSOR PROTEIN NARX-RELATED"/>
    <property type="match status" value="1"/>
</dbReference>
<dbReference type="RefSeq" id="WP_040094969.1">
    <property type="nucleotide sequence ID" value="NZ_JWJD01000001.1"/>
</dbReference>
<dbReference type="NCBIfam" id="TIGR00229">
    <property type="entry name" value="sensory_box"/>
    <property type="match status" value="1"/>
</dbReference>
<dbReference type="CDD" id="cd16917">
    <property type="entry name" value="HATPase_UhpB-NarQ-NarX-like"/>
    <property type="match status" value="1"/>
</dbReference>
<evidence type="ECO:0000256" key="2">
    <source>
        <dbReference type="ARBA" id="ARBA00001966"/>
    </source>
</evidence>
<dbReference type="AlphaFoldDB" id="A0A0C2HJI8"/>
<dbReference type="InterPro" id="IPR035965">
    <property type="entry name" value="PAS-like_dom_sf"/>
</dbReference>
<dbReference type="InterPro" id="IPR036890">
    <property type="entry name" value="HATPase_C_sf"/>
</dbReference>
<dbReference type="Gene3D" id="3.30.565.10">
    <property type="entry name" value="Histidine kinase-like ATPase, C-terminal domain"/>
    <property type="match status" value="1"/>
</dbReference>
<dbReference type="InterPro" id="IPR050482">
    <property type="entry name" value="Sensor_HK_TwoCompSys"/>
</dbReference>
<dbReference type="Pfam" id="PF02518">
    <property type="entry name" value="HATPase_c"/>
    <property type="match status" value="1"/>
</dbReference>
<evidence type="ECO:0000256" key="6">
    <source>
        <dbReference type="ARBA" id="ARBA00022485"/>
    </source>
</evidence>
<dbReference type="Pfam" id="PF13188">
    <property type="entry name" value="PAS_8"/>
    <property type="match status" value="1"/>
</dbReference>
<dbReference type="SUPFAM" id="SSF55874">
    <property type="entry name" value="ATPase domain of HSP90 chaperone/DNA topoisomerase II/histidine kinase"/>
    <property type="match status" value="1"/>
</dbReference>
<evidence type="ECO:0000256" key="4">
    <source>
        <dbReference type="ARBA" id="ARBA00012438"/>
    </source>
</evidence>
<gene>
    <name evidence="19" type="ORF">GFER_00100</name>
</gene>
<keyword evidence="8" id="KW-0808">Transferase</keyword>
<evidence type="ECO:0000256" key="10">
    <source>
        <dbReference type="ARBA" id="ARBA00022777"/>
    </source>
</evidence>
<organism evidence="19 20">
    <name type="scientific">Geoalkalibacter ferrihydriticus DSM 17813</name>
    <dbReference type="NCBI Taxonomy" id="1121915"/>
    <lineage>
        <taxon>Bacteria</taxon>
        <taxon>Pseudomonadati</taxon>
        <taxon>Thermodesulfobacteriota</taxon>
        <taxon>Desulfuromonadia</taxon>
        <taxon>Desulfuromonadales</taxon>
        <taxon>Geoalkalibacteraceae</taxon>
        <taxon>Geoalkalibacter</taxon>
    </lineage>
</organism>
<feature type="coiled-coil region" evidence="16">
    <location>
        <begin position="19"/>
        <end position="46"/>
    </location>
</feature>
<dbReference type="InterPro" id="IPR011712">
    <property type="entry name" value="Sig_transdc_His_kin_sub3_dim/P"/>
</dbReference>
<dbReference type="Gene3D" id="1.20.5.1930">
    <property type="match status" value="1"/>
</dbReference>
<dbReference type="CDD" id="cd00130">
    <property type="entry name" value="PAS"/>
    <property type="match status" value="1"/>
</dbReference>
<keyword evidence="10" id="KW-0418">Kinase</keyword>
<evidence type="ECO:0000256" key="3">
    <source>
        <dbReference type="ARBA" id="ARBA00004496"/>
    </source>
</evidence>
<dbReference type="GO" id="GO:0046872">
    <property type="term" value="F:metal ion binding"/>
    <property type="evidence" value="ECO:0007669"/>
    <property type="project" value="UniProtKB-KW"/>
</dbReference>
<evidence type="ECO:0000259" key="18">
    <source>
        <dbReference type="PROSITE" id="PS50112"/>
    </source>
</evidence>
<dbReference type="Gene3D" id="3.30.450.20">
    <property type="entry name" value="PAS domain"/>
    <property type="match status" value="1"/>
</dbReference>
<dbReference type="Proteomes" id="UP000035068">
    <property type="component" value="Unassembled WGS sequence"/>
</dbReference>
<evidence type="ECO:0000259" key="17">
    <source>
        <dbReference type="PROSITE" id="PS50109"/>
    </source>
</evidence>
<dbReference type="GO" id="GO:0016020">
    <property type="term" value="C:membrane"/>
    <property type="evidence" value="ECO:0007669"/>
    <property type="project" value="InterPro"/>
</dbReference>
<dbReference type="EMBL" id="JWJD01000001">
    <property type="protein sequence ID" value="KIH77216.1"/>
    <property type="molecule type" value="Genomic_DNA"/>
</dbReference>
<evidence type="ECO:0000256" key="14">
    <source>
        <dbReference type="ARBA" id="ARBA00024827"/>
    </source>
</evidence>
<keyword evidence="11" id="KW-0408">Iron</keyword>
<dbReference type="InterPro" id="IPR003594">
    <property type="entry name" value="HATPase_dom"/>
</dbReference>